<gene>
    <name evidence="7" type="ORF">A1Q2_01423</name>
</gene>
<dbReference type="OMA" id="PNYREYM"/>
<evidence type="ECO:0000256" key="2">
    <source>
        <dbReference type="ARBA" id="ARBA00022614"/>
    </source>
</evidence>
<sequence>MRLTPEFMSKTQSHLNPLKERELELRGELCAWFLPQIDATGLAIPVIENLGSHQGTYDTLNLTDNSITVLGNIPQLTQHEHYKDFTVWKVAGGKLHVLDFERIKDADRTRARQLLTNEDGQPNELATKLSIPTTSGIPGATMAKAAKQGGKAGLKGRLMTPEEKRRVVEALTRANTAEEVRKLERMLADGLIPEGGDAVIEASA</sequence>
<evidence type="ECO:0000313" key="8">
    <source>
        <dbReference type="Proteomes" id="UP000006757"/>
    </source>
</evidence>
<accession>K1VJH9</accession>
<evidence type="ECO:0000256" key="6">
    <source>
        <dbReference type="ARBA" id="ARBA00024238"/>
    </source>
</evidence>
<comment type="subcellular location">
    <subcellularLocation>
        <location evidence="1">Nucleus</location>
    </subcellularLocation>
</comment>
<dbReference type="PANTHER" id="PTHR10552">
    <property type="entry name" value="U2 SMALL NUCLEAR RIBONUCLEOPROTEIN A"/>
    <property type="match status" value="1"/>
</dbReference>
<comment type="caution">
    <text evidence="7">The sequence shown here is derived from an EMBL/GenBank/DDBJ whole genome shotgun (WGS) entry which is preliminary data.</text>
</comment>
<dbReference type="GO" id="GO:0030620">
    <property type="term" value="F:U2 snRNA binding"/>
    <property type="evidence" value="ECO:0007669"/>
    <property type="project" value="InterPro"/>
</dbReference>
<dbReference type="PANTHER" id="PTHR10552:SF6">
    <property type="entry name" value="U2 SMALL NUCLEAR RIBONUCLEOPROTEIN A"/>
    <property type="match status" value="1"/>
</dbReference>
<organism evidence="7 8">
    <name type="scientific">Trichosporon asahii var. asahii (strain CBS 8904)</name>
    <name type="common">Yeast</name>
    <dbReference type="NCBI Taxonomy" id="1220162"/>
    <lineage>
        <taxon>Eukaryota</taxon>
        <taxon>Fungi</taxon>
        <taxon>Dikarya</taxon>
        <taxon>Basidiomycota</taxon>
        <taxon>Agaricomycotina</taxon>
        <taxon>Tremellomycetes</taxon>
        <taxon>Trichosporonales</taxon>
        <taxon>Trichosporonaceae</taxon>
        <taxon>Trichosporon</taxon>
    </lineage>
</organism>
<dbReference type="AlphaFoldDB" id="K1VJH9"/>
<proteinExistence type="inferred from homology"/>
<evidence type="ECO:0000256" key="4">
    <source>
        <dbReference type="ARBA" id="ARBA00023242"/>
    </source>
</evidence>
<dbReference type="eggNOG" id="KOG1644">
    <property type="taxonomic scope" value="Eukaryota"/>
</dbReference>
<comment type="similarity">
    <text evidence="5">Belongs to the U2 small nuclear ribonucleoprotein A family.</text>
</comment>
<evidence type="ECO:0000313" key="7">
    <source>
        <dbReference type="EMBL" id="EKD04280.1"/>
    </source>
</evidence>
<keyword evidence="2" id="KW-0433">Leucine-rich repeat</keyword>
<dbReference type="Pfam" id="PF14580">
    <property type="entry name" value="LRR_9"/>
    <property type="match status" value="1"/>
</dbReference>
<dbReference type="FunCoup" id="K1VJH9">
    <property type="interactions" value="741"/>
</dbReference>
<dbReference type="GO" id="GO:0005686">
    <property type="term" value="C:U2 snRNP"/>
    <property type="evidence" value="ECO:0007669"/>
    <property type="project" value="TreeGrafter"/>
</dbReference>
<evidence type="ECO:0000256" key="3">
    <source>
        <dbReference type="ARBA" id="ARBA00022737"/>
    </source>
</evidence>
<dbReference type="Gene3D" id="3.80.10.10">
    <property type="entry name" value="Ribonuclease Inhibitor"/>
    <property type="match status" value="1"/>
</dbReference>
<dbReference type="OrthoDB" id="433501at2759"/>
<evidence type="ECO:0000256" key="5">
    <source>
        <dbReference type="ARBA" id="ARBA00024196"/>
    </source>
</evidence>
<dbReference type="EMBL" id="AMBO01000228">
    <property type="protein sequence ID" value="EKD04280.1"/>
    <property type="molecule type" value="Genomic_DNA"/>
</dbReference>
<dbReference type="STRING" id="1220162.K1VJH9"/>
<keyword evidence="3" id="KW-0677">Repeat</keyword>
<name>K1VJH9_TRIAC</name>
<keyword evidence="4" id="KW-0539">Nucleus</keyword>
<dbReference type="InterPro" id="IPR032675">
    <property type="entry name" value="LRR_dom_sf"/>
</dbReference>
<dbReference type="HOGENOM" id="CLU_061027_1_0_1"/>
<evidence type="ECO:0000256" key="1">
    <source>
        <dbReference type="ARBA" id="ARBA00004123"/>
    </source>
</evidence>
<dbReference type="Proteomes" id="UP000006757">
    <property type="component" value="Unassembled WGS sequence"/>
</dbReference>
<dbReference type="InterPro" id="IPR044640">
    <property type="entry name" value="RU2A"/>
</dbReference>
<dbReference type="GO" id="GO:0000398">
    <property type="term" value="P:mRNA splicing, via spliceosome"/>
    <property type="evidence" value="ECO:0007669"/>
    <property type="project" value="InterPro"/>
</dbReference>
<protein>
    <recommendedName>
        <fullName evidence="6">U2 small nuclear ribonucleoprotein A'</fullName>
    </recommendedName>
</protein>
<dbReference type="InParanoid" id="K1VJH9"/>
<reference evidence="7 8" key="1">
    <citation type="journal article" date="2012" name="Eukaryot. Cell">
        <title>Genome sequence of the Trichosporon asahii environmental strain CBS 8904.</title>
        <authorList>
            <person name="Yang R.Y."/>
            <person name="Li H.T."/>
            <person name="Zhu H."/>
            <person name="Zhou G.P."/>
            <person name="Wang M."/>
            <person name="Wang L."/>
        </authorList>
    </citation>
    <scope>NUCLEOTIDE SEQUENCE [LARGE SCALE GENOMIC DNA]</scope>
    <source>
        <strain evidence="7 8">CBS 8904</strain>
    </source>
</reference>
<keyword evidence="8" id="KW-1185">Reference proteome</keyword>